<evidence type="ECO:0000256" key="5">
    <source>
        <dbReference type="ARBA" id="ARBA00023224"/>
    </source>
</evidence>
<proteinExistence type="predicted"/>
<accession>A0A9P9JJ83</accession>
<keyword evidence="8" id="KW-1185">Reference proteome</keyword>
<feature type="binding site" evidence="6">
    <location>
        <position position="544"/>
    </location>
    <ligand>
        <name>GTP</name>
        <dbReference type="ChEBI" id="CHEBI:37565"/>
    </ligand>
</feature>
<dbReference type="GO" id="GO:0007189">
    <property type="term" value="P:adenylate cyclase-activating G protein-coupled receptor signaling pathway"/>
    <property type="evidence" value="ECO:0007669"/>
    <property type="project" value="TreeGrafter"/>
</dbReference>
<organism evidence="7 8">
    <name type="scientific">Dactylonectria macrodidyma</name>
    <dbReference type="NCBI Taxonomy" id="307937"/>
    <lineage>
        <taxon>Eukaryota</taxon>
        <taxon>Fungi</taxon>
        <taxon>Dikarya</taxon>
        <taxon>Ascomycota</taxon>
        <taxon>Pezizomycotina</taxon>
        <taxon>Sordariomycetes</taxon>
        <taxon>Hypocreomycetidae</taxon>
        <taxon>Hypocreales</taxon>
        <taxon>Nectriaceae</taxon>
        <taxon>Dactylonectria</taxon>
    </lineage>
</organism>
<dbReference type="AlphaFoldDB" id="A0A9P9JJ83"/>
<dbReference type="Gene3D" id="1.10.400.10">
    <property type="entry name" value="GI Alpha 1, domain 2-like"/>
    <property type="match status" value="1"/>
</dbReference>
<dbReference type="Pfam" id="PF00503">
    <property type="entry name" value="G-alpha"/>
    <property type="match status" value="1"/>
</dbReference>
<keyword evidence="5" id="KW-0807">Transducer</keyword>
<dbReference type="SUPFAM" id="SSF47895">
    <property type="entry name" value="Transducin (alpha subunit), insertion domain"/>
    <property type="match status" value="1"/>
</dbReference>
<keyword evidence="2 6" id="KW-0547">Nucleotide-binding</keyword>
<dbReference type="PANTHER" id="PTHR10218:SF369">
    <property type="entry name" value="GUANINE NUCLEOTIDE-BINDING PROTEIN ALPHA-2 SUBUNIT"/>
    <property type="match status" value="1"/>
</dbReference>
<dbReference type="GO" id="GO:0031683">
    <property type="term" value="F:G-protein beta/gamma-subunit complex binding"/>
    <property type="evidence" value="ECO:0007669"/>
    <property type="project" value="InterPro"/>
</dbReference>
<dbReference type="PANTHER" id="PTHR10218">
    <property type="entry name" value="GTP-BINDING PROTEIN ALPHA SUBUNIT"/>
    <property type="match status" value="1"/>
</dbReference>
<dbReference type="Proteomes" id="UP000738349">
    <property type="component" value="Unassembled WGS sequence"/>
</dbReference>
<dbReference type="PROSITE" id="PS51882">
    <property type="entry name" value="G_ALPHA"/>
    <property type="match status" value="1"/>
</dbReference>
<dbReference type="InterPro" id="IPR011025">
    <property type="entry name" value="GproteinA_insert"/>
</dbReference>
<protein>
    <submittedName>
        <fullName evidence="7">G-protein alpha subunit-domain-containing protein</fullName>
    </submittedName>
</protein>
<comment type="caution">
    <text evidence="7">The sequence shown here is derived from an EMBL/GenBank/DDBJ whole genome shotgun (WGS) entry which is preliminary data.</text>
</comment>
<dbReference type="GO" id="GO:0005834">
    <property type="term" value="C:heterotrimeric G-protein complex"/>
    <property type="evidence" value="ECO:0007669"/>
    <property type="project" value="TreeGrafter"/>
</dbReference>
<dbReference type="GO" id="GO:0005525">
    <property type="term" value="F:GTP binding"/>
    <property type="evidence" value="ECO:0007669"/>
    <property type="project" value="UniProtKB-KW"/>
</dbReference>
<dbReference type="SUPFAM" id="SSF52540">
    <property type="entry name" value="P-loop containing nucleoside triphosphate hydrolases"/>
    <property type="match status" value="1"/>
</dbReference>
<dbReference type="InterPro" id="IPR027417">
    <property type="entry name" value="P-loop_NTPase"/>
</dbReference>
<evidence type="ECO:0000256" key="1">
    <source>
        <dbReference type="ARBA" id="ARBA00022723"/>
    </source>
</evidence>
<dbReference type="OrthoDB" id="5817230at2759"/>
<evidence type="ECO:0000256" key="6">
    <source>
        <dbReference type="PIRSR" id="PIRSR601019-1"/>
    </source>
</evidence>
<keyword evidence="4 6" id="KW-0342">GTP-binding</keyword>
<evidence type="ECO:0000256" key="3">
    <source>
        <dbReference type="ARBA" id="ARBA00022842"/>
    </source>
</evidence>
<keyword evidence="1" id="KW-0479">Metal-binding</keyword>
<dbReference type="Gene3D" id="3.40.50.300">
    <property type="entry name" value="P-loop containing nucleotide triphosphate hydrolases"/>
    <property type="match status" value="1"/>
</dbReference>
<dbReference type="EMBL" id="JAGMUV010000003">
    <property type="protein sequence ID" value="KAH7165155.1"/>
    <property type="molecule type" value="Genomic_DNA"/>
</dbReference>
<evidence type="ECO:0000313" key="7">
    <source>
        <dbReference type="EMBL" id="KAH7165155.1"/>
    </source>
</evidence>
<evidence type="ECO:0000256" key="4">
    <source>
        <dbReference type="ARBA" id="ARBA00023134"/>
    </source>
</evidence>
<gene>
    <name evidence="7" type="ORF">EDB81DRAFT_248611</name>
</gene>
<reference evidence="7" key="1">
    <citation type="journal article" date="2021" name="Nat. Commun.">
        <title>Genetic determinants of endophytism in the Arabidopsis root mycobiome.</title>
        <authorList>
            <person name="Mesny F."/>
            <person name="Miyauchi S."/>
            <person name="Thiergart T."/>
            <person name="Pickel B."/>
            <person name="Atanasova L."/>
            <person name="Karlsson M."/>
            <person name="Huettel B."/>
            <person name="Barry K.W."/>
            <person name="Haridas S."/>
            <person name="Chen C."/>
            <person name="Bauer D."/>
            <person name="Andreopoulos W."/>
            <person name="Pangilinan J."/>
            <person name="LaButti K."/>
            <person name="Riley R."/>
            <person name="Lipzen A."/>
            <person name="Clum A."/>
            <person name="Drula E."/>
            <person name="Henrissat B."/>
            <person name="Kohler A."/>
            <person name="Grigoriev I.V."/>
            <person name="Martin F.M."/>
            <person name="Hacquard S."/>
        </authorList>
    </citation>
    <scope>NUCLEOTIDE SEQUENCE</scope>
    <source>
        <strain evidence="7">MPI-CAGE-AT-0147</strain>
    </source>
</reference>
<evidence type="ECO:0000256" key="2">
    <source>
        <dbReference type="ARBA" id="ARBA00022741"/>
    </source>
</evidence>
<dbReference type="GO" id="GO:0046872">
    <property type="term" value="F:metal ion binding"/>
    <property type="evidence" value="ECO:0007669"/>
    <property type="project" value="UniProtKB-KW"/>
</dbReference>
<evidence type="ECO:0000313" key="8">
    <source>
        <dbReference type="Proteomes" id="UP000738349"/>
    </source>
</evidence>
<name>A0A9P9JJ83_9HYPO</name>
<dbReference type="GO" id="GO:0001664">
    <property type="term" value="F:G protein-coupled receptor binding"/>
    <property type="evidence" value="ECO:0007669"/>
    <property type="project" value="TreeGrafter"/>
</dbReference>
<dbReference type="GO" id="GO:0003924">
    <property type="term" value="F:GTPase activity"/>
    <property type="evidence" value="ECO:0007669"/>
    <property type="project" value="InterPro"/>
</dbReference>
<dbReference type="FunFam" id="3.40.50.300:FF:000692">
    <property type="entry name" value="Guanine nucleotide-binding protein subunit alpha"/>
    <property type="match status" value="1"/>
</dbReference>
<dbReference type="SMART" id="SM00275">
    <property type="entry name" value="G_alpha"/>
    <property type="match status" value="1"/>
</dbReference>
<dbReference type="InterPro" id="IPR001019">
    <property type="entry name" value="Gprotein_alpha_su"/>
</dbReference>
<dbReference type="GO" id="GO:0005737">
    <property type="term" value="C:cytoplasm"/>
    <property type="evidence" value="ECO:0007669"/>
    <property type="project" value="TreeGrafter"/>
</dbReference>
<sequence length="572" mass="64622">MDPITAVGAVGAILGIIDVITKAIATLRDLQSQFTNASFTVTCIVAQLTALRAALAKIREWVDSEPVETHHQLIMDLGDAISCCGMLMDRLDAEFSKLRGAAGAQFNIKAKIKAALGGKSVNDLQNMIERQTSALNLLLTAYSCKTLAEQKSLLEKVRSRRAFRRIDDDVASLYVHRDSDSVVSQLTDTLTKISRDFVFDRLLWASKVYKDAAPGLIELVRERARHQAEARRQVQETARSEAIDKHIMEERLQAGKVIKAVIIGKDSSLANTFITALKANCLGSSSELSSEDTELIQNCMRRAVARLMDMSLCFVDEKGLTIGDYIDQLNVESHSQAFTDRTEAGARALQGLWSNEKFRDAMFETIDYFPSWAEWVVERADEITRTDYVPSHEDCLKAPQIGLGIRSAELDMDLLKLHLLNMADDRSSWTKINHHIENTTLIIFIVDLCRYNEVLDGRNQNGLMESLFHFDRVVNSMWCERSSILLLLLNVCEFRQKLTRNPLSNYFPDYSGSLDWFEAAKYIRRRFSQVNRAHLSLDSHFGEATDYNWRRLISSSVQNVILNRNLKAIGIL</sequence>
<keyword evidence="3" id="KW-0460">Magnesium</keyword>